<name>A0A9D1X538_9FIRM</name>
<dbReference type="Proteomes" id="UP000886805">
    <property type="component" value="Unassembled WGS sequence"/>
</dbReference>
<feature type="transmembrane region" description="Helical" evidence="1">
    <location>
        <begin position="7"/>
        <end position="25"/>
    </location>
</feature>
<dbReference type="EMBL" id="DXEQ01000250">
    <property type="protein sequence ID" value="HIX73022.1"/>
    <property type="molecule type" value="Genomic_DNA"/>
</dbReference>
<evidence type="ECO:0000313" key="3">
    <source>
        <dbReference type="Proteomes" id="UP000886805"/>
    </source>
</evidence>
<keyword evidence="1" id="KW-0472">Membrane</keyword>
<evidence type="ECO:0000313" key="2">
    <source>
        <dbReference type="EMBL" id="HIX73022.1"/>
    </source>
</evidence>
<proteinExistence type="predicted"/>
<feature type="non-terminal residue" evidence="2">
    <location>
        <position position="110"/>
    </location>
</feature>
<reference evidence="2" key="1">
    <citation type="journal article" date="2021" name="PeerJ">
        <title>Extensive microbial diversity within the chicken gut microbiome revealed by metagenomics and culture.</title>
        <authorList>
            <person name="Gilroy R."/>
            <person name="Ravi A."/>
            <person name="Getino M."/>
            <person name="Pursley I."/>
            <person name="Horton D.L."/>
            <person name="Alikhan N.F."/>
            <person name="Baker D."/>
            <person name="Gharbi K."/>
            <person name="Hall N."/>
            <person name="Watson M."/>
            <person name="Adriaenssens E.M."/>
            <person name="Foster-Nyarko E."/>
            <person name="Jarju S."/>
            <person name="Secka A."/>
            <person name="Antonio M."/>
            <person name="Oren A."/>
            <person name="Chaudhuri R.R."/>
            <person name="La Ragione R."/>
            <person name="Hildebrand F."/>
            <person name="Pallen M.J."/>
        </authorList>
    </citation>
    <scope>NUCLEOTIDE SEQUENCE</scope>
    <source>
        <strain evidence="2">ChiSxjej3B15-1167</strain>
    </source>
</reference>
<sequence>MFDLMEIIFPVMFILIIAMIIFTFAKGIQTWHDNNNSPRLTVPAKIVAKRQNTTHHNHPNAGDVSGAHGYHTTINTTYYVTFQVENGDKMEMSVPGSEYGMFAEGDEGEL</sequence>
<protein>
    <submittedName>
        <fullName evidence="2">DUF2500 domain-containing protein</fullName>
    </submittedName>
</protein>
<keyword evidence="1" id="KW-0812">Transmembrane</keyword>
<dbReference type="Gene3D" id="2.40.50.660">
    <property type="match status" value="1"/>
</dbReference>
<dbReference type="AlphaFoldDB" id="A0A9D1X538"/>
<keyword evidence="1" id="KW-1133">Transmembrane helix</keyword>
<comment type="caution">
    <text evidence="2">The sequence shown here is derived from an EMBL/GenBank/DDBJ whole genome shotgun (WGS) entry which is preliminary data.</text>
</comment>
<reference evidence="2" key="2">
    <citation type="submission" date="2021-04" db="EMBL/GenBank/DDBJ databases">
        <authorList>
            <person name="Gilroy R."/>
        </authorList>
    </citation>
    <scope>NUCLEOTIDE SEQUENCE</scope>
    <source>
        <strain evidence="2">ChiSxjej3B15-1167</strain>
    </source>
</reference>
<dbReference type="InterPro" id="IPR019635">
    <property type="entry name" value="DUF2500"/>
</dbReference>
<organism evidence="2 3">
    <name type="scientific">Candidatus Anaerobutyricum stercoripullorum</name>
    <dbReference type="NCBI Taxonomy" id="2838456"/>
    <lineage>
        <taxon>Bacteria</taxon>
        <taxon>Bacillati</taxon>
        <taxon>Bacillota</taxon>
        <taxon>Clostridia</taxon>
        <taxon>Lachnospirales</taxon>
        <taxon>Lachnospiraceae</taxon>
        <taxon>Anaerobutyricum</taxon>
    </lineage>
</organism>
<accession>A0A9D1X538</accession>
<evidence type="ECO:0000256" key="1">
    <source>
        <dbReference type="SAM" id="Phobius"/>
    </source>
</evidence>
<dbReference type="Pfam" id="PF10694">
    <property type="entry name" value="DUF2500"/>
    <property type="match status" value="1"/>
</dbReference>
<gene>
    <name evidence="2" type="ORF">H9849_08370</name>
</gene>